<accession>A0A212JGJ5</accession>
<organism evidence="1">
    <name type="scientific">uncultured delta proteobacterium</name>
    <dbReference type="NCBI Taxonomy" id="34034"/>
    <lineage>
        <taxon>Bacteria</taxon>
        <taxon>Deltaproteobacteria</taxon>
        <taxon>environmental samples</taxon>
    </lineage>
</organism>
<sequence>MPCSYPQISYNIKDKYYAVTFRSRARSLCHGLYGGFRNFIRYTYLETELFQQYNFRLHAAVYFGISLLLPGA</sequence>
<dbReference type="EMBL" id="FLUQ01000001">
    <property type="protein sequence ID" value="SBV98540.1"/>
    <property type="molecule type" value="Genomic_DNA"/>
</dbReference>
<dbReference type="AlphaFoldDB" id="A0A212JGJ5"/>
<protein>
    <submittedName>
        <fullName evidence="1">Uncharacterized protein</fullName>
    </submittedName>
</protein>
<name>A0A212JGJ5_9DELT</name>
<reference evidence="1" key="1">
    <citation type="submission" date="2016-04" db="EMBL/GenBank/DDBJ databases">
        <authorList>
            <person name="Evans L.H."/>
            <person name="Alamgir A."/>
            <person name="Owens N."/>
            <person name="Weber N.D."/>
            <person name="Virtaneva K."/>
            <person name="Barbian K."/>
            <person name="Babar A."/>
            <person name="Rosenke K."/>
        </authorList>
    </citation>
    <scope>NUCLEOTIDE SEQUENCE</scope>
    <source>
        <strain evidence="1">86</strain>
    </source>
</reference>
<gene>
    <name evidence="1" type="ORF">KL86DPRO_11406</name>
</gene>
<evidence type="ECO:0000313" key="1">
    <source>
        <dbReference type="EMBL" id="SBV98540.1"/>
    </source>
</evidence>
<proteinExistence type="predicted"/>